<accession>A0A556MM41</accession>
<reference evidence="1 2" key="1">
    <citation type="submission" date="2019-07" db="EMBL/GenBank/DDBJ databases">
        <authorList>
            <person name="Huq M.A."/>
        </authorList>
    </citation>
    <scope>NUCLEOTIDE SEQUENCE [LARGE SCALE GENOMIC DNA]</scope>
    <source>
        <strain evidence="1 2">MAH-19</strain>
    </source>
</reference>
<keyword evidence="2" id="KW-1185">Reference proteome</keyword>
<organism evidence="1 2">
    <name type="scientific">Mucilaginibacter corticis</name>
    <dbReference type="NCBI Taxonomy" id="2597670"/>
    <lineage>
        <taxon>Bacteria</taxon>
        <taxon>Pseudomonadati</taxon>
        <taxon>Bacteroidota</taxon>
        <taxon>Sphingobacteriia</taxon>
        <taxon>Sphingobacteriales</taxon>
        <taxon>Sphingobacteriaceae</taxon>
        <taxon>Mucilaginibacter</taxon>
    </lineage>
</organism>
<sequence length="73" mass="8238">MDELLLPVSFRGEELEFPVKMYAFGYTYRIEVLVEGTTIIFDPDEEGQFRAIGDKAVDIALLKAIAAALEQLR</sequence>
<gene>
    <name evidence="1" type="ORF">FO440_14605</name>
</gene>
<evidence type="ECO:0000313" key="1">
    <source>
        <dbReference type="EMBL" id="TSJ40963.1"/>
    </source>
</evidence>
<comment type="caution">
    <text evidence="1">The sequence shown here is derived from an EMBL/GenBank/DDBJ whole genome shotgun (WGS) entry which is preliminary data.</text>
</comment>
<name>A0A556MM41_9SPHI</name>
<dbReference type="OrthoDB" id="675660at2"/>
<evidence type="ECO:0000313" key="2">
    <source>
        <dbReference type="Proteomes" id="UP000318733"/>
    </source>
</evidence>
<protein>
    <submittedName>
        <fullName evidence="1">Uncharacterized protein</fullName>
    </submittedName>
</protein>
<dbReference type="EMBL" id="VLPK01000002">
    <property type="protein sequence ID" value="TSJ40963.1"/>
    <property type="molecule type" value="Genomic_DNA"/>
</dbReference>
<dbReference type="AlphaFoldDB" id="A0A556MM41"/>
<dbReference type="RefSeq" id="WP_144249001.1">
    <property type="nucleotide sequence ID" value="NZ_VLPK01000002.1"/>
</dbReference>
<dbReference type="Proteomes" id="UP000318733">
    <property type="component" value="Unassembled WGS sequence"/>
</dbReference>
<proteinExistence type="predicted"/>